<name>A0A4Y2X3Y1_ARAVE</name>
<reference evidence="1 2" key="1">
    <citation type="journal article" date="2019" name="Sci. Rep.">
        <title>Orb-weaving spider Araneus ventricosus genome elucidates the spidroin gene catalogue.</title>
        <authorList>
            <person name="Kono N."/>
            <person name="Nakamura H."/>
            <person name="Ohtoshi R."/>
            <person name="Moran D.A.P."/>
            <person name="Shinohara A."/>
            <person name="Yoshida Y."/>
            <person name="Fujiwara M."/>
            <person name="Mori M."/>
            <person name="Tomita M."/>
            <person name="Arakawa K."/>
        </authorList>
    </citation>
    <scope>NUCLEOTIDE SEQUENCE [LARGE SCALE GENOMIC DNA]</scope>
</reference>
<organism evidence="1 2">
    <name type="scientific">Araneus ventricosus</name>
    <name type="common">Orbweaver spider</name>
    <name type="synonym">Epeira ventricosa</name>
    <dbReference type="NCBI Taxonomy" id="182803"/>
    <lineage>
        <taxon>Eukaryota</taxon>
        <taxon>Metazoa</taxon>
        <taxon>Ecdysozoa</taxon>
        <taxon>Arthropoda</taxon>
        <taxon>Chelicerata</taxon>
        <taxon>Arachnida</taxon>
        <taxon>Araneae</taxon>
        <taxon>Araneomorphae</taxon>
        <taxon>Entelegynae</taxon>
        <taxon>Araneoidea</taxon>
        <taxon>Araneidae</taxon>
        <taxon>Araneus</taxon>
    </lineage>
</organism>
<evidence type="ECO:0000313" key="2">
    <source>
        <dbReference type="Proteomes" id="UP000499080"/>
    </source>
</evidence>
<protein>
    <recommendedName>
        <fullName evidence="3">Helitron helicase-like domain-containing protein</fullName>
    </recommendedName>
</protein>
<accession>A0A4Y2X3Y1</accession>
<sequence length="217" mass="25104">MYASDHHKESYGQLYIFDSSEATEKRSSNNQNYLQHVFEKLDFMLREINPFAESYLHMHRLVQEHPTTAVKMVFLEGKNLDIGSYNAPTLCTEVAAIFVGDNGEPPANGNIFVYPVRDTCQSISPLIQCSNPMTYPLLFPRGERSSNTGMEHVEERRTAKRILVTERQYYAYRLSQQNGFSILHSSGKLFEQYIVDAYVNRRLTFTFFVTKSKRFAN</sequence>
<keyword evidence="2" id="KW-1185">Reference proteome</keyword>
<dbReference type="PANTHER" id="PTHR45786">
    <property type="entry name" value="DNA BINDING PROTEIN-LIKE"/>
    <property type="match status" value="1"/>
</dbReference>
<gene>
    <name evidence="1" type="ORF">AVEN_236978_1</name>
</gene>
<dbReference type="EMBL" id="BGPR01071119">
    <property type="protein sequence ID" value="GBO44405.1"/>
    <property type="molecule type" value="Genomic_DNA"/>
</dbReference>
<proteinExistence type="predicted"/>
<evidence type="ECO:0008006" key="3">
    <source>
        <dbReference type="Google" id="ProtNLM"/>
    </source>
</evidence>
<dbReference type="AlphaFoldDB" id="A0A4Y2X3Y1"/>
<dbReference type="PANTHER" id="PTHR45786:SF74">
    <property type="entry name" value="ATP-DEPENDENT DNA HELICASE"/>
    <property type="match status" value="1"/>
</dbReference>
<dbReference type="Proteomes" id="UP000499080">
    <property type="component" value="Unassembled WGS sequence"/>
</dbReference>
<evidence type="ECO:0000313" key="1">
    <source>
        <dbReference type="EMBL" id="GBO44405.1"/>
    </source>
</evidence>
<comment type="caution">
    <text evidence="1">The sequence shown here is derived from an EMBL/GenBank/DDBJ whole genome shotgun (WGS) entry which is preliminary data.</text>
</comment>